<name>A0ACB7THA4_HYAAI</name>
<evidence type="ECO:0000313" key="2">
    <source>
        <dbReference type="Proteomes" id="UP000821845"/>
    </source>
</evidence>
<evidence type="ECO:0000313" key="1">
    <source>
        <dbReference type="EMBL" id="KAH6946453.1"/>
    </source>
</evidence>
<proteinExistence type="predicted"/>
<accession>A0ACB7THA4</accession>
<reference evidence="1" key="1">
    <citation type="submission" date="2020-05" db="EMBL/GenBank/DDBJ databases">
        <title>Large-scale comparative analyses of tick genomes elucidate their genetic diversity and vector capacities.</title>
        <authorList>
            <person name="Jia N."/>
            <person name="Wang J."/>
            <person name="Shi W."/>
            <person name="Du L."/>
            <person name="Sun Y."/>
            <person name="Zhan W."/>
            <person name="Jiang J."/>
            <person name="Wang Q."/>
            <person name="Zhang B."/>
            <person name="Ji P."/>
            <person name="Sakyi L.B."/>
            <person name="Cui X."/>
            <person name="Yuan T."/>
            <person name="Jiang B."/>
            <person name="Yang W."/>
            <person name="Lam T.T.-Y."/>
            <person name="Chang Q."/>
            <person name="Ding S."/>
            <person name="Wang X."/>
            <person name="Zhu J."/>
            <person name="Ruan X."/>
            <person name="Zhao L."/>
            <person name="Wei J."/>
            <person name="Que T."/>
            <person name="Du C."/>
            <person name="Cheng J."/>
            <person name="Dai P."/>
            <person name="Han X."/>
            <person name="Huang E."/>
            <person name="Gao Y."/>
            <person name="Liu J."/>
            <person name="Shao H."/>
            <person name="Ye R."/>
            <person name="Li L."/>
            <person name="Wei W."/>
            <person name="Wang X."/>
            <person name="Wang C."/>
            <person name="Yang T."/>
            <person name="Huo Q."/>
            <person name="Li W."/>
            <person name="Guo W."/>
            <person name="Chen H."/>
            <person name="Zhou L."/>
            <person name="Ni X."/>
            <person name="Tian J."/>
            <person name="Zhou Y."/>
            <person name="Sheng Y."/>
            <person name="Liu T."/>
            <person name="Pan Y."/>
            <person name="Xia L."/>
            <person name="Li J."/>
            <person name="Zhao F."/>
            <person name="Cao W."/>
        </authorList>
    </citation>
    <scope>NUCLEOTIDE SEQUENCE</scope>
    <source>
        <strain evidence="1">Hyas-2018</strain>
    </source>
</reference>
<dbReference type="EMBL" id="CM023481">
    <property type="protein sequence ID" value="KAH6946453.1"/>
    <property type="molecule type" value="Genomic_DNA"/>
</dbReference>
<gene>
    <name evidence="1" type="ORF">HPB50_013666</name>
</gene>
<sequence>MEQEGVPAELLQVVCTRGQSRVCQLLRHATTCNRILCHAGLQLGEDVRDEPGDLSVIRAVPGTCLEWLTYCKVCASDEPRSVVALLRWLFTFHRCVISLETNYRVVKTGFLVEALASSTSLKRLIIFGTATECPEALESLANGAWPLYDFDVSLFTDSGTRAPVPVRECAELTSFDVASLCLHPSLVRKLIERLMENVTITELAVGASFFARPRPDRSRELFVRYLTEKRATLRKLTLRAKYFAVTPDGQSLLEAISAMTRLRHFCAQFEVSSEDCEQFMATVIKSRSVASLDLRLRAVSDELINPYSPCFVHAFDVRAWATALQENYALNELVLDIAWAKTEDCCIFLRTLATNRSLRNVTLRGLPSDGGLRKVCGTIREYELAGRVFIEDHRVGPLDVQELPECLEVAAVTLSHGYLLEPTGLVKALDVLTTCSHVTSVTVFLCFFQEDVYASLSAYVKTSKLKDIELRVEVDDIYNELLHQSMSDLCEAFASNRSLTKITLESALQLRDEDFSVLADAVIKNRRLYEVSWRSFDEAFCVAFLGRLLPRLAHNYSLLFLKIHVRMRRSAAMLAAQDIVLRNRSLVQRATCFVMGDRDAESASALEHVSEHPKLVENIRVRASLNGEAEAVAKVRGALRLLYVTHDIHDYMKLAGIVMHRVVCHQRYDGSTQLDQLNHDCWVSIRRYLKVADVLKEHRR</sequence>
<protein>
    <submittedName>
        <fullName evidence="1">Uncharacterized protein</fullName>
    </submittedName>
</protein>
<comment type="caution">
    <text evidence="1">The sequence shown here is derived from an EMBL/GenBank/DDBJ whole genome shotgun (WGS) entry which is preliminary data.</text>
</comment>
<dbReference type="Proteomes" id="UP000821845">
    <property type="component" value="Chromosome 1"/>
</dbReference>
<keyword evidence="2" id="KW-1185">Reference proteome</keyword>
<organism evidence="1 2">
    <name type="scientific">Hyalomma asiaticum</name>
    <name type="common">Tick</name>
    <dbReference type="NCBI Taxonomy" id="266040"/>
    <lineage>
        <taxon>Eukaryota</taxon>
        <taxon>Metazoa</taxon>
        <taxon>Ecdysozoa</taxon>
        <taxon>Arthropoda</taxon>
        <taxon>Chelicerata</taxon>
        <taxon>Arachnida</taxon>
        <taxon>Acari</taxon>
        <taxon>Parasitiformes</taxon>
        <taxon>Ixodida</taxon>
        <taxon>Ixodoidea</taxon>
        <taxon>Ixodidae</taxon>
        <taxon>Hyalomminae</taxon>
        <taxon>Hyalomma</taxon>
    </lineage>
</organism>